<dbReference type="Gene3D" id="3.40.605.10">
    <property type="entry name" value="Aldehyde Dehydrogenase, Chain A, domain 1"/>
    <property type="match status" value="1"/>
</dbReference>
<accession>W6MMS2</accession>
<dbReference type="STRING" id="1382522.W6MMS2"/>
<dbReference type="InterPro" id="IPR015590">
    <property type="entry name" value="Aldehyde_DH_dom"/>
</dbReference>
<dbReference type="GO" id="GO:0004029">
    <property type="term" value="F:aldehyde dehydrogenase (NAD+) activity"/>
    <property type="evidence" value="ECO:0007669"/>
    <property type="project" value="TreeGrafter"/>
</dbReference>
<keyword evidence="2 5" id="KW-0560">Oxidoreductase</keyword>
<dbReference type="PANTHER" id="PTHR43720:SF2">
    <property type="entry name" value="2-AMINOMUCONIC SEMIALDEHYDE DEHYDROGENASE"/>
    <property type="match status" value="1"/>
</dbReference>
<dbReference type="Pfam" id="PF00171">
    <property type="entry name" value="Aldedh"/>
    <property type="match status" value="1"/>
</dbReference>
<dbReference type="InterPro" id="IPR016162">
    <property type="entry name" value="Ald_DH_N"/>
</dbReference>
<keyword evidence="3" id="KW-0520">NAD</keyword>
<feature type="active site" evidence="4">
    <location>
        <position position="263"/>
    </location>
</feature>
<keyword evidence="8" id="KW-1185">Reference proteome</keyword>
<comment type="similarity">
    <text evidence="1 5">Belongs to the aldehyde dehydrogenase family.</text>
</comment>
<gene>
    <name evidence="7" type="ORF">KUCA_T00003856001</name>
</gene>
<dbReference type="GeneID" id="34521256"/>
<dbReference type="GO" id="GO:0019752">
    <property type="term" value="P:carboxylic acid metabolic process"/>
    <property type="evidence" value="ECO:0007669"/>
    <property type="project" value="UniProtKB-ARBA"/>
</dbReference>
<protein>
    <recommendedName>
        <fullName evidence="6">Aldehyde dehydrogenase domain-containing protein</fullName>
    </recommendedName>
</protein>
<proteinExistence type="inferred from homology"/>
<name>W6MMS2_9ASCO</name>
<organism evidence="7 8">
    <name type="scientific">Kuraishia capsulata CBS 1993</name>
    <dbReference type="NCBI Taxonomy" id="1382522"/>
    <lineage>
        <taxon>Eukaryota</taxon>
        <taxon>Fungi</taxon>
        <taxon>Dikarya</taxon>
        <taxon>Ascomycota</taxon>
        <taxon>Saccharomycotina</taxon>
        <taxon>Pichiomycetes</taxon>
        <taxon>Pichiales</taxon>
        <taxon>Pichiaceae</taxon>
        <taxon>Kuraishia</taxon>
    </lineage>
</organism>
<reference evidence="7" key="1">
    <citation type="submission" date="2013-12" db="EMBL/GenBank/DDBJ databases">
        <authorList>
            <person name="Genoscope - CEA"/>
        </authorList>
    </citation>
    <scope>NUCLEOTIDE SEQUENCE</scope>
    <source>
        <strain evidence="7">CBS 1993</strain>
    </source>
</reference>
<dbReference type="FunFam" id="3.40.605.10:FF:000001">
    <property type="entry name" value="Aldehyde dehydrogenase 1"/>
    <property type="match status" value="1"/>
</dbReference>
<dbReference type="PROSITE" id="PS00687">
    <property type="entry name" value="ALDEHYDE_DEHYDR_GLU"/>
    <property type="match status" value="1"/>
</dbReference>
<dbReference type="PANTHER" id="PTHR43720">
    <property type="entry name" value="2-AMINOMUCONIC SEMIALDEHYDE DEHYDROGENASE"/>
    <property type="match status" value="1"/>
</dbReference>
<evidence type="ECO:0000256" key="1">
    <source>
        <dbReference type="ARBA" id="ARBA00009986"/>
    </source>
</evidence>
<dbReference type="InterPro" id="IPR016163">
    <property type="entry name" value="Ald_DH_C"/>
</dbReference>
<dbReference type="GO" id="GO:0006598">
    <property type="term" value="P:polyamine catabolic process"/>
    <property type="evidence" value="ECO:0007669"/>
    <property type="project" value="TreeGrafter"/>
</dbReference>
<dbReference type="InterPro" id="IPR016161">
    <property type="entry name" value="Ald_DH/histidinol_DH"/>
</dbReference>
<dbReference type="FunFam" id="3.40.309.10:FF:000012">
    <property type="entry name" value="Betaine aldehyde dehydrogenase"/>
    <property type="match status" value="1"/>
</dbReference>
<evidence type="ECO:0000256" key="2">
    <source>
        <dbReference type="ARBA" id="ARBA00023002"/>
    </source>
</evidence>
<reference evidence="7" key="2">
    <citation type="submission" date="2014-02" db="EMBL/GenBank/DDBJ databases">
        <title>Complete DNA sequence of /Kuraishia capsulata/ illustrates novel genomic features among budding yeasts (/Saccharomycotina/).</title>
        <authorList>
            <person name="Morales L."/>
            <person name="Noel B."/>
            <person name="Porcel B."/>
            <person name="Marcet-Houben M."/>
            <person name="Hullo M-F."/>
            <person name="Sacerdot C."/>
            <person name="Tekaia F."/>
            <person name="Leh-Louis V."/>
            <person name="Despons L."/>
            <person name="Khanna V."/>
            <person name="Aury J-M."/>
            <person name="Barbe V."/>
            <person name="Couloux A."/>
            <person name="Labadie K."/>
            <person name="Pelletier E."/>
            <person name="Souciet J-L."/>
            <person name="Boekhout T."/>
            <person name="Gabaldon T."/>
            <person name="Wincker P."/>
            <person name="Dujon B."/>
        </authorList>
    </citation>
    <scope>NUCLEOTIDE SEQUENCE</scope>
    <source>
        <strain evidence="7">CBS 1993</strain>
    </source>
</reference>
<evidence type="ECO:0000256" key="5">
    <source>
        <dbReference type="RuleBase" id="RU003345"/>
    </source>
</evidence>
<evidence type="ECO:0000256" key="4">
    <source>
        <dbReference type="PROSITE-ProRule" id="PRU10007"/>
    </source>
</evidence>
<evidence type="ECO:0000313" key="7">
    <source>
        <dbReference type="EMBL" id="CDK27876.1"/>
    </source>
</evidence>
<dbReference type="InterPro" id="IPR029510">
    <property type="entry name" value="Ald_DH_CS_GLU"/>
</dbReference>
<dbReference type="EMBL" id="HG793128">
    <property type="protein sequence ID" value="CDK27876.1"/>
    <property type="molecule type" value="Genomic_DNA"/>
</dbReference>
<dbReference type="Gene3D" id="3.40.309.10">
    <property type="entry name" value="Aldehyde Dehydrogenase, Chain A, domain 2"/>
    <property type="match status" value="1"/>
</dbReference>
<sequence>MSSDLFQEITLPNGVTYKQPVGLFINGEWVKSDETIESIDPATERVITKVYLAGTKEVDSAVSAARTAFKTWKKVEGTTKGSMLMKLADLVEKNRDLLAAVESADSGKPFESNAKFDIDGTISYFRYCAGWADKVHGKSIPVQDGKLAFSKRIPIGVCGQIVPWNYPISMSGWKIAPALAAGNCIIIKSAETTPLSLLVLADLVNEAGFPKGVFNVLSGLGPVAGAHLVAHPGVDKIAFTGSTVAGAKIQQMAASNLKAVTLECGGKSPLLVFEDADLDLAAGWAAFGIMYNTGQNCTSNSRIYVHDSVYEKFIELFVARVKKDYPIGEPFDENAKVGPVVSKAHFDRVTNYIEIGKKEGAKMILGSEPIPFEKGYYIQPTVFVDCKQDMRIIQEEIFGPVVAISRFSTEDEVVEKANDSIYGLAAMVFSQDIMKAHRVADELEAGMVYINSSNDEDIRVPFGGVKMSGVGRELGESGIHTYTQEKAIHCNLGAKL</sequence>
<evidence type="ECO:0000259" key="6">
    <source>
        <dbReference type="Pfam" id="PF00171"/>
    </source>
</evidence>
<feature type="domain" description="Aldehyde dehydrogenase" evidence="6">
    <location>
        <begin position="29"/>
        <end position="488"/>
    </location>
</feature>
<evidence type="ECO:0000313" key="8">
    <source>
        <dbReference type="Proteomes" id="UP000019384"/>
    </source>
</evidence>
<dbReference type="SUPFAM" id="SSF53720">
    <property type="entry name" value="ALDH-like"/>
    <property type="match status" value="1"/>
</dbReference>
<dbReference type="Proteomes" id="UP000019384">
    <property type="component" value="Unassembled WGS sequence"/>
</dbReference>
<dbReference type="AlphaFoldDB" id="W6MMS2"/>
<dbReference type="RefSeq" id="XP_022459868.1">
    <property type="nucleotide sequence ID" value="XM_022602312.1"/>
</dbReference>
<dbReference type="OrthoDB" id="310895at2759"/>
<evidence type="ECO:0000256" key="3">
    <source>
        <dbReference type="ARBA" id="ARBA00023027"/>
    </source>
</evidence>
<dbReference type="HOGENOM" id="CLU_005391_0_0_1"/>